<dbReference type="InterPro" id="IPR056861">
    <property type="entry name" value="HMCN1-like_VWA"/>
</dbReference>
<dbReference type="SUPFAM" id="SSF53300">
    <property type="entry name" value="vWA-like"/>
    <property type="match status" value="1"/>
</dbReference>
<dbReference type="GO" id="GO:0005576">
    <property type="term" value="C:extracellular region"/>
    <property type="evidence" value="ECO:0007669"/>
    <property type="project" value="UniProtKB-SubCell"/>
</dbReference>
<dbReference type="Pfam" id="PF25106">
    <property type="entry name" value="VWA_4"/>
    <property type="match status" value="1"/>
</dbReference>
<sequence>MHLGEKGMATSIQQDITFVIDTTGSMWDEIDTVKESVTSVIDAIFGSGTTDARVALVAYNDPDTEVVLNFTNDTSISARETAAREAIEGLYASGGGDLPELVNAGLLHALDGDIGAWRPEAEARRIILFGDAPPKDTDLHDEVVSLANDQDVQIYGVIIGVSGSGIDGGTKEAFEDLASATGGGVIEAETTEDVIDSLLSVILTGTDPITGTSGDDALNGGIGFDTLIGGGGADTISGAGGSDQIFGGPGDDVEFGGSGNDVMFGGGEADKIWSGDGSDQAYGAAGNDVIGGAKGDDILGGGTGADSLYGGDDNDTIYGGSDASRDVIYGGSGSDVAYIGAGHDLLVGGADDDILGAGSGNDEVAGGAGADTIYGAAGNDTIFGGEDDDVIYGGSGNDVIYLGSDSYSYDVYAAGPNNGDDTVYGFEDGRDHIDLSETSIDSTAKLDAALSTDASGNVVISFAEGGSITIDGVTAGEFSISDVYF</sequence>
<dbReference type="InterPro" id="IPR011049">
    <property type="entry name" value="Serralysin-like_metalloprot_C"/>
</dbReference>
<dbReference type="SMART" id="SM00327">
    <property type="entry name" value="VWA"/>
    <property type="match status" value="1"/>
</dbReference>
<dbReference type="PRINTS" id="PR00313">
    <property type="entry name" value="CABNDNGRPT"/>
</dbReference>
<evidence type="ECO:0000313" key="6">
    <source>
        <dbReference type="Proteomes" id="UP000199347"/>
    </source>
</evidence>
<dbReference type="InterPro" id="IPR050557">
    <property type="entry name" value="RTX_toxin/Mannuronan_C5-epim"/>
</dbReference>
<dbReference type="PANTHER" id="PTHR38340:SF1">
    <property type="entry name" value="S-LAYER PROTEIN"/>
    <property type="match status" value="1"/>
</dbReference>
<dbReference type="SUPFAM" id="SSF51120">
    <property type="entry name" value="beta-Roll"/>
    <property type="match status" value="2"/>
</dbReference>
<dbReference type="Gene3D" id="3.40.50.410">
    <property type="entry name" value="von Willebrand factor, type A domain"/>
    <property type="match status" value="1"/>
</dbReference>
<name>A0A1G5NLX1_AFIMA</name>
<dbReference type="PANTHER" id="PTHR38340">
    <property type="entry name" value="S-LAYER PROTEIN"/>
    <property type="match status" value="1"/>
</dbReference>
<keyword evidence="3" id="KW-0732">Signal</keyword>
<gene>
    <name evidence="5" type="ORF">SAMN03080610_02249</name>
</gene>
<dbReference type="STRING" id="1120955.SAMN03080610_02249"/>
<dbReference type="EMBL" id="FMVW01000004">
    <property type="protein sequence ID" value="SCZ37749.1"/>
    <property type="molecule type" value="Genomic_DNA"/>
</dbReference>
<keyword evidence="6" id="KW-1185">Reference proteome</keyword>
<proteinExistence type="predicted"/>
<reference evidence="5 6" key="1">
    <citation type="submission" date="2016-10" db="EMBL/GenBank/DDBJ databases">
        <authorList>
            <person name="de Groot N.N."/>
        </authorList>
    </citation>
    <scope>NUCLEOTIDE SEQUENCE [LARGE SCALE GENOMIC DNA]</scope>
    <source>
        <strain evidence="5 6">DSM 2698</strain>
    </source>
</reference>
<dbReference type="CDD" id="cd00198">
    <property type="entry name" value="vWFA"/>
    <property type="match status" value="1"/>
</dbReference>
<evidence type="ECO:0000256" key="3">
    <source>
        <dbReference type="ARBA" id="ARBA00022729"/>
    </source>
</evidence>
<comment type="subcellular location">
    <subcellularLocation>
        <location evidence="1">Secreted</location>
    </subcellularLocation>
</comment>
<dbReference type="PROSITE" id="PS00330">
    <property type="entry name" value="HEMOLYSIN_CALCIUM"/>
    <property type="match status" value="5"/>
</dbReference>
<dbReference type="OrthoDB" id="223957at2"/>
<evidence type="ECO:0000259" key="4">
    <source>
        <dbReference type="PROSITE" id="PS50234"/>
    </source>
</evidence>
<dbReference type="InterPro" id="IPR018511">
    <property type="entry name" value="Hemolysin-typ_Ca-bd_CS"/>
</dbReference>
<dbReference type="GO" id="GO:0005509">
    <property type="term" value="F:calcium ion binding"/>
    <property type="evidence" value="ECO:0007669"/>
    <property type="project" value="InterPro"/>
</dbReference>
<dbReference type="PROSITE" id="PS50234">
    <property type="entry name" value="VWFA"/>
    <property type="match status" value="1"/>
</dbReference>
<protein>
    <submittedName>
        <fullName evidence="5">Mg-chelatase subunit ChlD</fullName>
    </submittedName>
</protein>
<evidence type="ECO:0000256" key="2">
    <source>
        <dbReference type="ARBA" id="ARBA00022525"/>
    </source>
</evidence>
<dbReference type="Proteomes" id="UP000199347">
    <property type="component" value="Unassembled WGS sequence"/>
</dbReference>
<evidence type="ECO:0000256" key="1">
    <source>
        <dbReference type="ARBA" id="ARBA00004613"/>
    </source>
</evidence>
<dbReference type="InterPro" id="IPR002035">
    <property type="entry name" value="VWF_A"/>
</dbReference>
<feature type="domain" description="VWFA" evidence="4">
    <location>
        <begin position="15"/>
        <end position="202"/>
    </location>
</feature>
<dbReference type="InterPro" id="IPR036465">
    <property type="entry name" value="vWFA_dom_sf"/>
</dbReference>
<organism evidence="5 6">
    <name type="scientific">Afifella marina DSM 2698</name>
    <dbReference type="NCBI Taxonomy" id="1120955"/>
    <lineage>
        <taxon>Bacteria</taxon>
        <taxon>Pseudomonadati</taxon>
        <taxon>Pseudomonadota</taxon>
        <taxon>Alphaproteobacteria</taxon>
        <taxon>Hyphomicrobiales</taxon>
        <taxon>Afifellaceae</taxon>
        <taxon>Afifella</taxon>
    </lineage>
</organism>
<evidence type="ECO:0000313" key="5">
    <source>
        <dbReference type="EMBL" id="SCZ37749.1"/>
    </source>
</evidence>
<dbReference type="Gene3D" id="2.150.10.10">
    <property type="entry name" value="Serralysin-like metalloprotease, C-terminal"/>
    <property type="match status" value="3"/>
</dbReference>
<dbReference type="InterPro" id="IPR001343">
    <property type="entry name" value="Hemolysn_Ca-bd"/>
</dbReference>
<keyword evidence="2" id="KW-0964">Secreted</keyword>
<dbReference type="AlphaFoldDB" id="A0A1G5NLX1"/>
<accession>A0A1G5NLX1</accession>
<dbReference type="Pfam" id="PF00353">
    <property type="entry name" value="HemolysinCabind"/>
    <property type="match status" value="5"/>
</dbReference>